<feature type="binding site" evidence="7">
    <location>
        <position position="135"/>
    </location>
    <ligand>
        <name>a 1,2-diacyl-sn-glycero-3-phospho-(1'-sn-glycerol)</name>
        <dbReference type="ChEBI" id="CHEBI:64716"/>
    </ligand>
</feature>
<keyword evidence="6 7" id="KW-0472">Membrane</keyword>
<dbReference type="RefSeq" id="WP_087434395.1">
    <property type="nucleotide sequence ID" value="NZ_JAMDLV010000031.1"/>
</dbReference>
<evidence type="ECO:0000256" key="2">
    <source>
        <dbReference type="ARBA" id="ARBA00022475"/>
    </source>
</evidence>
<feature type="transmembrane region" description="Helical" evidence="7">
    <location>
        <begin position="202"/>
        <end position="222"/>
    </location>
</feature>
<evidence type="ECO:0000256" key="7">
    <source>
        <dbReference type="HAMAP-Rule" id="MF_01147"/>
    </source>
</evidence>
<comment type="caution">
    <text evidence="9">The sequence shown here is derived from an EMBL/GenBank/DDBJ whole genome shotgun (WGS) entry which is preliminary data.</text>
</comment>
<dbReference type="PROSITE" id="PS01311">
    <property type="entry name" value="LGT"/>
    <property type="match status" value="1"/>
</dbReference>
<evidence type="ECO:0000256" key="6">
    <source>
        <dbReference type="ARBA" id="ARBA00023136"/>
    </source>
</evidence>
<keyword evidence="3 7" id="KW-0808">Transferase</keyword>
<sequence>MATLLLDPIAFQLGPLKVHWYGLILGTAALVGLLLAIREGKRFGVSQDFFMDLLLFGVPSALVGARAYYVAFKWDDYKDDWLEIFKIWHGGIAIYGALIGAVICALIYVRKKGYSFWRIADFCAPGLLIGQAIGRWGNYVNQEAYGGPVSESFLRNTLHLPDFIVNQMNVNGTFHHPTFLYESVWSFVGVLLLFGLRRLRGVRSGEVFISYLIWYSIGRFFIEGLRTDSLAYQGADWVVSLVDALWSPMYVLFEPGFLDPEYGNVRISQLLAIFLIVAGVILIIVRRATGAASTLYSSPIVSAPGQVHAAPVQSEGNGSPQAGDAKYNAVNSAAVQENKFEPDREPEKEHIADTDSGALEADAVPEQVSEEPAAGDASSQAPGANSETKEN</sequence>
<comment type="subcellular location">
    <subcellularLocation>
        <location evidence="7">Cell membrane</location>
        <topology evidence="7">Multi-pass membrane protein</topology>
    </subcellularLocation>
</comment>
<dbReference type="PANTHER" id="PTHR30589">
    <property type="entry name" value="PROLIPOPROTEIN DIACYLGLYCERYL TRANSFERASE"/>
    <property type="match status" value="1"/>
</dbReference>
<comment type="pathway">
    <text evidence="7">Protein modification; lipoprotein biosynthesis (diacylglyceryl transfer).</text>
</comment>
<dbReference type="GO" id="GO:0008961">
    <property type="term" value="F:phosphatidylglycerol-prolipoprotein diacylglyceryl transferase activity"/>
    <property type="evidence" value="ECO:0007669"/>
    <property type="project" value="UniProtKB-EC"/>
</dbReference>
<keyword evidence="5 7" id="KW-1133">Transmembrane helix</keyword>
<comment type="function">
    <text evidence="7">Catalyzes the transfer of the diacylglyceryl group from phosphatidylglycerol to the sulfhydryl group of the N-terminal cysteine of a prolipoprotein, the first step in the formation of mature lipoproteins.</text>
</comment>
<dbReference type="Proteomes" id="UP001207626">
    <property type="component" value="Unassembled WGS sequence"/>
</dbReference>
<feature type="compositionally biased region" description="Polar residues" evidence="8">
    <location>
        <begin position="377"/>
        <end position="391"/>
    </location>
</feature>
<name>A0ABT4DRT8_9BACL</name>
<dbReference type="EMBL" id="JAMDLW010000011">
    <property type="protein sequence ID" value="MCY9520060.1"/>
    <property type="molecule type" value="Genomic_DNA"/>
</dbReference>
<evidence type="ECO:0000256" key="5">
    <source>
        <dbReference type="ARBA" id="ARBA00022989"/>
    </source>
</evidence>
<organism evidence="9 10">
    <name type="scientific">Paenibacillus apiarius</name>
    <dbReference type="NCBI Taxonomy" id="46240"/>
    <lineage>
        <taxon>Bacteria</taxon>
        <taxon>Bacillati</taxon>
        <taxon>Bacillota</taxon>
        <taxon>Bacilli</taxon>
        <taxon>Bacillales</taxon>
        <taxon>Paenibacillaceae</taxon>
        <taxon>Paenibacillus</taxon>
    </lineage>
</organism>
<dbReference type="InterPro" id="IPR001640">
    <property type="entry name" value="Lgt"/>
</dbReference>
<reference evidence="9 10" key="1">
    <citation type="submission" date="2022-05" db="EMBL/GenBank/DDBJ databases">
        <title>Genome Sequencing of Bee-Associated Microbes.</title>
        <authorList>
            <person name="Dunlap C."/>
        </authorList>
    </citation>
    <scope>NUCLEOTIDE SEQUENCE [LARGE SCALE GENOMIC DNA]</scope>
    <source>
        <strain evidence="9 10">NRRL NRS-1438</strain>
    </source>
</reference>
<feature type="compositionally biased region" description="Basic and acidic residues" evidence="8">
    <location>
        <begin position="338"/>
        <end position="353"/>
    </location>
</feature>
<comment type="similarity">
    <text evidence="1 7">Belongs to the Lgt family.</text>
</comment>
<keyword evidence="4 7" id="KW-0812">Transmembrane</keyword>
<dbReference type="Pfam" id="PF01790">
    <property type="entry name" value="LGT"/>
    <property type="match status" value="1"/>
</dbReference>
<evidence type="ECO:0000256" key="1">
    <source>
        <dbReference type="ARBA" id="ARBA00007150"/>
    </source>
</evidence>
<feature type="region of interest" description="Disordered" evidence="8">
    <location>
        <begin position="330"/>
        <end position="391"/>
    </location>
</feature>
<keyword evidence="10" id="KW-1185">Reference proteome</keyword>
<dbReference type="EC" id="2.5.1.145" evidence="7"/>
<protein>
    <recommendedName>
        <fullName evidence="7">Phosphatidylglycerol--prolipoprotein diacylglyceryl transferase</fullName>
        <ecNumber evidence="7">2.5.1.145</ecNumber>
    </recommendedName>
</protein>
<evidence type="ECO:0000313" key="10">
    <source>
        <dbReference type="Proteomes" id="UP001207626"/>
    </source>
</evidence>
<feature type="transmembrane region" description="Helical" evidence="7">
    <location>
        <begin position="49"/>
        <end position="72"/>
    </location>
</feature>
<evidence type="ECO:0000256" key="3">
    <source>
        <dbReference type="ARBA" id="ARBA00022679"/>
    </source>
</evidence>
<keyword evidence="2 7" id="KW-1003">Cell membrane</keyword>
<evidence type="ECO:0000313" key="9">
    <source>
        <dbReference type="EMBL" id="MCY9520060.1"/>
    </source>
</evidence>
<feature type="transmembrane region" description="Helical" evidence="7">
    <location>
        <begin position="92"/>
        <end position="109"/>
    </location>
</feature>
<evidence type="ECO:0000256" key="4">
    <source>
        <dbReference type="ARBA" id="ARBA00022692"/>
    </source>
</evidence>
<dbReference type="HAMAP" id="MF_01147">
    <property type="entry name" value="Lgt"/>
    <property type="match status" value="1"/>
</dbReference>
<comment type="catalytic activity">
    <reaction evidence="7">
        <text>L-cysteinyl-[prolipoprotein] + a 1,2-diacyl-sn-glycero-3-phospho-(1'-sn-glycerol) = an S-1,2-diacyl-sn-glyceryl-L-cysteinyl-[prolipoprotein] + sn-glycerol 1-phosphate + H(+)</text>
        <dbReference type="Rhea" id="RHEA:56712"/>
        <dbReference type="Rhea" id="RHEA-COMP:14679"/>
        <dbReference type="Rhea" id="RHEA-COMP:14680"/>
        <dbReference type="ChEBI" id="CHEBI:15378"/>
        <dbReference type="ChEBI" id="CHEBI:29950"/>
        <dbReference type="ChEBI" id="CHEBI:57685"/>
        <dbReference type="ChEBI" id="CHEBI:64716"/>
        <dbReference type="ChEBI" id="CHEBI:140658"/>
        <dbReference type="EC" id="2.5.1.145"/>
    </reaction>
</comment>
<dbReference type="PANTHER" id="PTHR30589:SF0">
    <property type="entry name" value="PHOSPHATIDYLGLYCEROL--PROLIPOPROTEIN DIACYLGLYCERYL TRANSFERASE"/>
    <property type="match status" value="1"/>
</dbReference>
<feature type="transmembrane region" description="Helical" evidence="7">
    <location>
        <begin position="265"/>
        <end position="285"/>
    </location>
</feature>
<evidence type="ECO:0000256" key="8">
    <source>
        <dbReference type="SAM" id="MobiDB-lite"/>
    </source>
</evidence>
<feature type="transmembrane region" description="Helical" evidence="7">
    <location>
        <begin position="20"/>
        <end position="37"/>
    </location>
</feature>
<gene>
    <name evidence="7 9" type="primary">lgt</name>
    <name evidence="9" type="ORF">M5X09_10235</name>
</gene>
<dbReference type="NCBIfam" id="TIGR00544">
    <property type="entry name" value="lgt"/>
    <property type="match status" value="1"/>
</dbReference>
<proteinExistence type="inferred from homology"/>
<accession>A0ABT4DRT8</accession>